<gene>
    <name evidence="2" type="ORF">HY834_02110</name>
</gene>
<keyword evidence="1" id="KW-0732">Signal</keyword>
<sequence>MQMHGSRAASALMGGVAALFALASAAGAESAFDAPMVANGVVVSLIQQDESDCTNTTVQDDPNRTRGGEIWVTAAGGTTTVQVAMTVTPNTTYDFYLKCVQALGRIVTDDEGIGMATFTFPSSLTGSTFAFDMYPGGAPSGNKFQSMTVVLP</sequence>
<evidence type="ECO:0008006" key="4">
    <source>
        <dbReference type="Google" id="ProtNLM"/>
    </source>
</evidence>
<name>A0A933L0V5_9HYPH</name>
<reference evidence="2" key="1">
    <citation type="submission" date="2020-07" db="EMBL/GenBank/DDBJ databases">
        <title>Huge and variable diversity of episymbiotic CPR bacteria and DPANN archaea in groundwater ecosystems.</title>
        <authorList>
            <person name="He C.Y."/>
            <person name="Keren R."/>
            <person name="Whittaker M."/>
            <person name="Farag I.F."/>
            <person name="Doudna J."/>
            <person name="Cate J.H.D."/>
            <person name="Banfield J.F."/>
        </authorList>
    </citation>
    <scope>NUCLEOTIDE SEQUENCE</scope>
    <source>
        <strain evidence="2">NC_groundwater_1586_Pr3_B-0.1um_66_15</strain>
    </source>
</reference>
<feature type="signal peptide" evidence="1">
    <location>
        <begin position="1"/>
        <end position="23"/>
    </location>
</feature>
<accession>A0A933L0V5</accession>
<organism evidence="2 3">
    <name type="scientific">Devosia nanyangense</name>
    <dbReference type="NCBI Taxonomy" id="1228055"/>
    <lineage>
        <taxon>Bacteria</taxon>
        <taxon>Pseudomonadati</taxon>
        <taxon>Pseudomonadota</taxon>
        <taxon>Alphaproteobacteria</taxon>
        <taxon>Hyphomicrobiales</taxon>
        <taxon>Devosiaceae</taxon>
        <taxon>Devosia</taxon>
    </lineage>
</organism>
<proteinExistence type="predicted"/>
<evidence type="ECO:0000256" key="1">
    <source>
        <dbReference type="SAM" id="SignalP"/>
    </source>
</evidence>
<dbReference type="EMBL" id="JACRAF010000005">
    <property type="protein sequence ID" value="MBI4920516.1"/>
    <property type="molecule type" value="Genomic_DNA"/>
</dbReference>
<protein>
    <recommendedName>
        <fullName evidence="4">Spore coat protein U domain-containing protein</fullName>
    </recommendedName>
</protein>
<evidence type="ECO:0000313" key="2">
    <source>
        <dbReference type="EMBL" id="MBI4920516.1"/>
    </source>
</evidence>
<dbReference type="AlphaFoldDB" id="A0A933L0V5"/>
<feature type="chain" id="PRO_5037530232" description="Spore coat protein U domain-containing protein" evidence="1">
    <location>
        <begin position="24"/>
        <end position="152"/>
    </location>
</feature>
<dbReference type="Proteomes" id="UP000782610">
    <property type="component" value="Unassembled WGS sequence"/>
</dbReference>
<comment type="caution">
    <text evidence="2">The sequence shown here is derived from an EMBL/GenBank/DDBJ whole genome shotgun (WGS) entry which is preliminary data.</text>
</comment>
<evidence type="ECO:0000313" key="3">
    <source>
        <dbReference type="Proteomes" id="UP000782610"/>
    </source>
</evidence>